<dbReference type="RefSeq" id="WP_269337528.1">
    <property type="nucleotide sequence ID" value="NZ_JBFSSG010000001.1"/>
</dbReference>
<feature type="region of interest" description="Disordered" evidence="1">
    <location>
        <begin position="230"/>
        <end position="262"/>
    </location>
</feature>
<evidence type="ECO:0000256" key="1">
    <source>
        <dbReference type="SAM" id="MobiDB-lite"/>
    </source>
</evidence>
<feature type="compositionally biased region" description="Basic and acidic residues" evidence="1">
    <location>
        <begin position="235"/>
        <end position="253"/>
    </location>
</feature>
<reference evidence="2 3" key="1">
    <citation type="journal article" date="2024" name="ISME J.">
        <title>Tailless and filamentous prophages are predominant in marine Vibrio.</title>
        <authorList>
            <person name="Steensen K."/>
            <person name="Seneca J."/>
            <person name="Bartlau N."/>
            <person name="Yu X.A."/>
            <person name="Hussain F.A."/>
            <person name="Polz M.F."/>
        </authorList>
    </citation>
    <scope>NUCLEOTIDE SEQUENCE [LARGE SCALE GENOMIC DNA]</scope>
    <source>
        <strain evidence="2 3">10N.239.312.F12</strain>
    </source>
</reference>
<evidence type="ECO:0008006" key="4">
    <source>
        <dbReference type="Google" id="ProtNLM"/>
    </source>
</evidence>
<evidence type="ECO:0000313" key="2">
    <source>
        <dbReference type="EMBL" id="MEZ8719436.1"/>
    </source>
</evidence>
<dbReference type="Pfam" id="PF14460">
    <property type="entry name" value="Prok-E2_D"/>
    <property type="match status" value="1"/>
</dbReference>
<organism evidence="2 3">
    <name type="scientific">Vibrio pomeroyi</name>
    <dbReference type="NCBI Taxonomy" id="198832"/>
    <lineage>
        <taxon>Bacteria</taxon>
        <taxon>Pseudomonadati</taxon>
        <taxon>Pseudomonadota</taxon>
        <taxon>Gammaproteobacteria</taxon>
        <taxon>Vibrionales</taxon>
        <taxon>Vibrionaceae</taxon>
        <taxon>Vibrio</taxon>
    </lineage>
</organism>
<comment type="caution">
    <text evidence="2">The sequence shown here is derived from an EMBL/GenBank/DDBJ whole genome shotgun (WGS) entry which is preliminary data.</text>
</comment>
<name>A0ABV4MQM2_9VIBR</name>
<keyword evidence="3" id="KW-1185">Reference proteome</keyword>
<proteinExistence type="predicted"/>
<gene>
    <name evidence="2" type="ORF">AB6D66_00060</name>
</gene>
<dbReference type="Proteomes" id="UP001570071">
    <property type="component" value="Unassembled WGS sequence"/>
</dbReference>
<accession>A0ABV4MQM2</accession>
<evidence type="ECO:0000313" key="3">
    <source>
        <dbReference type="Proteomes" id="UP001570071"/>
    </source>
</evidence>
<protein>
    <recommendedName>
        <fullName evidence="4">PRTRC system protein B</fullName>
    </recommendedName>
</protein>
<dbReference type="InterPro" id="IPR032787">
    <property type="entry name" value="Prok-E2_D"/>
</dbReference>
<sequence>MNVNTAPRLDEKKDTERTKPEFSLVFYKTPTGYAVTRHNFVEEVMQTGSIMCFDDVLSTLGTLNKAKVAAKKKVADKKVAKGQSLVSLLPQNVLLDDEDMIVWHTPSRQAPMWYRLSGKQPFALDVKWPPLLFIVSKAKKTMYVKALGSDERPTLASMTYFAPLANVFNGHALCQGSAPLPSELSTATITLMQDTIYKSAFDGFKHDKVYIPTADTPEAITFWKKKESTGMPVDAKTELHESETLGKTLERLKKNTNSPEEL</sequence>
<dbReference type="EMBL" id="JBFSSG010000001">
    <property type="protein sequence ID" value="MEZ8719436.1"/>
    <property type="molecule type" value="Genomic_DNA"/>
</dbReference>